<evidence type="ECO:0000256" key="1">
    <source>
        <dbReference type="SAM" id="MobiDB-lite"/>
    </source>
</evidence>
<gene>
    <name evidence="3" type="ORF">BKA16_000645</name>
</gene>
<dbReference type="AlphaFoldDB" id="A0A840EUV4"/>
<accession>A0A840EUV4</accession>
<keyword evidence="4" id="KW-1185">Reference proteome</keyword>
<dbReference type="PANTHER" id="PTHR43303">
    <property type="entry name" value="NADPH DEHYDROGENASE C23G7.10C-RELATED"/>
    <property type="match status" value="1"/>
</dbReference>
<comment type="caution">
    <text evidence="3">The sequence shown here is derived from an EMBL/GenBank/DDBJ whole genome shotgun (WGS) entry which is preliminary data.</text>
</comment>
<reference evidence="3 4" key="1">
    <citation type="submission" date="2020-08" db="EMBL/GenBank/DDBJ databases">
        <title>Sequencing the genomes of 1000 actinobacteria strains.</title>
        <authorList>
            <person name="Klenk H.-P."/>
        </authorList>
    </citation>
    <scope>NUCLEOTIDE SEQUENCE [LARGE SCALE GENOMIC DNA]</scope>
    <source>
        <strain evidence="3 4">DSM 45298</strain>
    </source>
</reference>
<dbReference type="SUPFAM" id="SSF51395">
    <property type="entry name" value="FMN-linked oxidoreductases"/>
    <property type="match status" value="1"/>
</dbReference>
<evidence type="ECO:0000259" key="2">
    <source>
        <dbReference type="Pfam" id="PF00724"/>
    </source>
</evidence>
<sequence length="380" mass="41081">MTLRNRTAVSPMCQYSAVDGIATDYHLVHLGRFAMGGFGLVMTEATAISPEGRLTHGDLGLWGDHQIAPLRRIVNLVHDHGAAVGIQLGHAGAKAATLAPWEDPEDHDEHTRWPIQSVTDQPHAPRWQQPRALTATDLQAQVDQWVTAAQRAAAVGFDVLEIHGAHGYLLHGFLSPLSNTRIDEYGGSFENRMRFPAAVVAAVRAVWPADRPLFVRLSVVDSDTAGLSLQDSIAIARRLGELGVDVIDCSSGGIGGSYERPIGPGYQVDYAHTIRQETGLATVAVGMVMDPQHADQIIAGGSADLVALGRQALAEPAWPYSAANELGYVEDGERYELLPLQSRSWLAKRDRQLTRFENAIQEHPSPTPQKAAASDPAVRS</sequence>
<evidence type="ECO:0000313" key="4">
    <source>
        <dbReference type="Proteomes" id="UP000551501"/>
    </source>
</evidence>
<dbReference type="EMBL" id="JACIFP010000001">
    <property type="protein sequence ID" value="MBB4134093.1"/>
    <property type="molecule type" value="Genomic_DNA"/>
</dbReference>
<dbReference type="InterPro" id="IPR001155">
    <property type="entry name" value="OxRdtase_FMN_N"/>
</dbReference>
<dbReference type="Proteomes" id="UP000551501">
    <property type="component" value="Unassembled WGS sequence"/>
</dbReference>
<feature type="region of interest" description="Disordered" evidence="1">
    <location>
        <begin position="357"/>
        <end position="380"/>
    </location>
</feature>
<dbReference type="GO" id="GO:0050661">
    <property type="term" value="F:NADP binding"/>
    <property type="evidence" value="ECO:0007669"/>
    <property type="project" value="InterPro"/>
</dbReference>
<dbReference type="PANTHER" id="PTHR43303:SF3">
    <property type="entry name" value="BLR3436 PROTEIN"/>
    <property type="match status" value="1"/>
</dbReference>
<dbReference type="Gene3D" id="3.20.20.70">
    <property type="entry name" value="Aldolase class I"/>
    <property type="match status" value="1"/>
</dbReference>
<proteinExistence type="predicted"/>
<evidence type="ECO:0000313" key="3">
    <source>
        <dbReference type="EMBL" id="MBB4134093.1"/>
    </source>
</evidence>
<dbReference type="InterPro" id="IPR013785">
    <property type="entry name" value="Aldolase_TIM"/>
</dbReference>
<name>A0A840EUV4_9ACTN</name>
<dbReference type="GO" id="GO:0010181">
    <property type="term" value="F:FMN binding"/>
    <property type="evidence" value="ECO:0007669"/>
    <property type="project" value="InterPro"/>
</dbReference>
<protein>
    <submittedName>
        <fullName evidence="3">2,4-dienoyl-CoA reductase-like NADH-dependent reductase (Old Yellow Enzyme family)</fullName>
    </submittedName>
</protein>
<dbReference type="CDD" id="cd02932">
    <property type="entry name" value="OYE_YqiM_FMN"/>
    <property type="match status" value="1"/>
</dbReference>
<dbReference type="GO" id="GO:0003959">
    <property type="term" value="F:NADPH dehydrogenase activity"/>
    <property type="evidence" value="ECO:0007669"/>
    <property type="project" value="InterPro"/>
</dbReference>
<dbReference type="Pfam" id="PF00724">
    <property type="entry name" value="Oxidored_FMN"/>
    <property type="match status" value="1"/>
</dbReference>
<feature type="domain" description="NADH:flavin oxidoreductase/NADH oxidase N-terminal" evidence="2">
    <location>
        <begin position="1"/>
        <end position="324"/>
    </location>
</feature>
<organism evidence="3 4">
    <name type="scientific">Gordonia humi</name>
    <dbReference type="NCBI Taxonomy" id="686429"/>
    <lineage>
        <taxon>Bacteria</taxon>
        <taxon>Bacillati</taxon>
        <taxon>Actinomycetota</taxon>
        <taxon>Actinomycetes</taxon>
        <taxon>Mycobacteriales</taxon>
        <taxon>Gordoniaceae</taxon>
        <taxon>Gordonia</taxon>
    </lineage>
</organism>
<dbReference type="InterPro" id="IPR044152">
    <property type="entry name" value="YqjM-like"/>
</dbReference>